<reference evidence="6 7" key="1">
    <citation type="submission" date="2017-05" db="EMBL/GenBank/DDBJ databases">
        <title>Whole genome sequencing of Yersinia kristensenii.</title>
        <authorList>
            <person name="Campioni F."/>
        </authorList>
    </citation>
    <scope>NUCLEOTIDE SEQUENCE [LARGE SCALE GENOMIC DNA]</scope>
    <source>
        <strain evidence="6 7">CFSAN060536</strain>
    </source>
</reference>
<dbReference type="GO" id="GO:0003700">
    <property type="term" value="F:DNA-binding transcription factor activity"/>
    <property type="evidence" value="ECO:0007669"/>
    <property type="project" value="InterPro"/>
</dbReference>
<name>A0A208ZML0_YERIN</name>
<keyword evidence="1" id="KW-0805">Transcription regulation</keyword>
<dbReference type="InterPro" id="IPR026881">
    <property type="entry name" value="WYL_dom"/>
</dbReference>
<evidence type="ECO:0000259" key="4">
    <source>
        <dbReference type="Pfam" id="PF08220"/>
    </source>
</evidence>
<evidence type="ECO:0000256" key="1">
    <source>
        <dbReference type="ARBA" id="ARBA00023015"/>
    </source>
</evidence>
<dbReference type="Pfam" id="PF13280">
    <property type="entry name" value="WYL"/>
    <property type="match status" value="1"/>
</dbReference>
<evidence type="ECO:0000313" key="6">
    <source>
        <dbReference type="EMBL" id="OVZ81724.1"/>
    </source>
</evidence>
<organism evidence="6 7">
    <name type="scientific">Yersinia intermedia</name>
    <dbReference type="NCBI Taxonomy" id="631"/>
    <lineage>
        <taxon>Bacteria</taxon>
        <taxon>Pseudomonadati</taxon>
        <taxon>Pseudomonadota</taxon>
        <taxon>Gammaproteobacteria</taxon>
        <taxon>Enterobacterales</taxon>
        <taxon>Yersiniaceae</taxon>
        <taxon>Yersinia</taxon>
    </lineage>
</organism>
<evidence type="ECO:0000259" key="5">
    <source>
        <dbReference type="Pfam" id="PF13280"/>
    </source>
</evidence>
<dbReference type="GO" id="GO:0003677">
    <property type="term" value="F:DNA binding"/>
    <property type="evidence" value="ECO:0007669"/>
    <property type="project" value="UniProtKB-KW"/>
</dbReference>
<dbReference type="InterPro" id="IPR018356">
    <property type="entry name" value="Tscrpt_reg_HTH_DeoR_CS"/>
</dbReference>
<comment type="caution">
    <text evidence="6">The sequence shown here is derived from an EMBL/GenBank/DDBJ whole genome shotgun (WGS) entry which is preliminary data.</text>
</comment>
<protein>
    <submittedName>
        <fullName evidence="6">Uncharacterized protein</fullName>
    </submittedName>
</protein>
<dbReference type="Pfam" id="PF08220">
    <property type="entry name" value="HTH_DeoR"/>
    <property type="match status" value="1"/>
</dbReference>
<dbReference type="AlphaFoldDB" id="A0A208ZML0"/>
<dbReference type="PROSITE" id="PS52050">
    <property type="entry name" value="WYL"/>
    <property type="match status" value="1"/>
</dbReference>
<keyword evidence="3" id="KW-0804">Transcription</keyword>
<evidence type="ECO:0000313" key="7">
    <source>
        <dbReference type="Proteomes" id="UP000196440"/>
    </source>
</evidence>
<keyword evidence="2" id="KW-0238">DNA-binding</keyword>
<evidence type="ECO:0000256" key="3">
    <source>
        <dbReference type="ARBA" id="ARBA00023163"/>
    </source>
</evidence>
<dbReference type="PROSITE" id="PS00894">
    <property type="entry name" value="HTH_DEOR_1"/>
    <property type="match status" value="1"/>
</dbReference>
<feature type="domain" description="HTH deoR-type" evidence="4">
    <location>
        <begin position="14"/>
        <end position="50"/>
    </location>
</feature>
<proteinExistence type="predicted"/>
<dbReference type="InterPro" id="IPR001034">
    <property type="entry name" value="DeoR_HTH"/>
</dbReference>
<feature type="domain" description="WYL" evidence="5">
    <location>
        <begin position="154"/>
        <end position="188"/>
    </location>
</feature>
<dbReference type="EMBL" id="NHOI01000039">
    <property type="protein sequence ID" value="OVZ81724.1"/>
    <property type="molecule type" value="Genomic_DNA"/>
</dbReference>
<gene>
    <name evidence="6" type="ORF">CBW57_21160</name>
</gene>
<sequence length="229" mass="26113">MSGVSMHYDRLAVRLALIIGRLLRGEGLSINALASEFNVSPRTLRRDFNQRLIYLDLEQVDGIYRIAKSPVGSRTDGDIIHFAKVTHMAPFFPALDSKLLSVLLNKNVGSPYVVYHAPPKNPPALFGGFYRITQAIIDNVFIELSVQGNEYPNLAPYRLVYFDGYWYLVGEHNLTLQVFLLIHITDVTLTPRRFIKKEYITALTAEADFIKALPHFQFVRNLVFNLKDK</sequence>
<evidence type="ECO:0000256" key="2">
    <source>
        <dbReference type="ARBA" id="ARBA00023125"/>
    </source>
</evidence>
<dbReference type="RefSeq" id="WP_087816576.1">
    <property type="nucleotide sequence ID" value="NZ_CBCPKE010000010.1"/>
</dbReference>
<dbReference type="Proteomes" id="UP000196440">
    <property type="component" value="Unassembled WGS sequence"/>
</dbReference>
<accession>A0A208ZML0</accession>